<organism evidence="1 2">
    <name type="scientific">Kwoniella mangroviensis CBS 10435</name>
    <dbReference type="NCBI Taxonomy" id="1331196"/>
    <lineage>
        <taxon>Eukaryota</taxon>
        <taxon>Fungi</taxon>
        <taxon>Dikarya</taxon>
        <taxon>Basidiomycota</taxon>
        <taxon>Agaricomycotina</taxon>
        <taxon>Tremellomycetes</taxon>
        <taxon>Tremellales</taxon>
        <taxon>Cryptococcaceae</taxon>
        <taxon>Kwoniella</taxon>
    </lineage>
</organism>
<proteinExistence type="predicted"/>
<feature type="non-terminal residue" evidence="1">
    <location>
        <position position="67"/>
    </location>
</feature>
<reference evidence="2" key="2">
    <citation type="submission" date="2013-12" db="EMBL/GenBank/DDBJ databases">
        <title>Evolution of pathogenesis and genome organization in the Tremellales.</title>
        <authorList>
            <person name="Cuomo C."/>
            <person name="Litvintseva A."/>
            <person name="Heitman J."/>
            <person name="Chen Y."/>
            <person name="Sun S."/>
            <person name="Springer D."/>
            <person name="Dromer F."/>
            <person name="Young S."/>
            <person name="Zeng Q."/>
            <person name="Chapman S."/>
            <person name="Gujja S."/>
            <person name="Saif S."/>
            <person name="Birren B."/>
        </authorList>
    </citation>
    <scope>NUCLEOTIDE SEQUENCE [LARGE SCALE GENOMIC DNA]</scope>
    <source>
        <strain evidence="2">CBS 10435</strain>
    </source>
</reference>
<gene>
    <name evidence="1" type="ORF">L486_08484</name>
</gene>
<dbReference type="Proteomes" id="UP000092583">
    <property type="component" value="Unassembled WGS sequence"/>
</dbReference>
<reference evidence="1 2" key="1">
    <citation type="submission" date="2013-07" db="EMBL/GenBank/DDBJ databases">
        <title>The Genome Sequence of Kwoniella mangroviensis CBS10435.</title>
        <authorList>
            <consortium name="The Broad Institute Genome Sequencing Platform"/>
            <person name="Cuomo C."/>
            <person name="Litvintseva A."/>
            <person name="Chen Y."/>
            <person name="Heitman J."/>
            <person name="Sun S."/>
            <person name="Springer D."/>
            <person name="Dromer F."/>
            <person name="Young S.K."/>
            <person name="Zeng Q."/>
            <person name="Gargeya S."/>
            <person name="Fitzgerald M."/>
            <person name="Abouelleil A."/>
            <person name="Alvarado L."/>
            <person name="Berlin A.M."/>
            <person name="Chapman S.B."/>
            <person name="Dewar J."/>
            <person name="Goldberg J."/>
            <person name="Griggs A."/>
            <person name="Gujja S."/>
            <person name="Hansen M."/>
            <person name="Howarth C."/>
            <person name="Imamovic A."/>
            <person name="Larimer J."/>
            <person name="McCowan C."/>
            <person name="Murphy C."/>
            <person name="Pearson M."/>
            <person name="Priest M."/>
            <person name="Roberts A."/>
            <person name="Saif S."/>
            <person name="Shea T."/>
            <person name="Sykes S."/>
            <person name="Wortman J."/>
            <person name="Nusbaum C."/>
            <person name="Birren B."/>
        </authorList>
    </citation>
    <scope>NUCLEOTIDE SEQUENCE [LARGE SCALE GENOMIC DNA]</scope>
    <source>
        <strain evidence="1 2">CBS 10435</strain>
    </source>
</reference>
<name>A0A1B9IF31_9TREE</name>
<dbReference type="STRING" id="1331196.A0A1B9IF31"/>
<keyword evidence="2" id="KW-1185">Reference proteome</keyword>
<evidence type="ECO:0000313" key="2">
    <source>
        <dbReference type="Proteomes" id="UP000092583"/>
    </source>
</evidence>
<accession>A0A1B9IF31</accession>
<sequence>MVSLKPTSIQIPLTNGTTAAATTTGVKTPKTPQDEAIAFFSGGSDGRPVQVWELALEDDGGPGEGKD</sequence>
<dbReference type="EMBL" id="KV700096">
    <property type="protein sequence ID" value="OCF54044.1"/>
    <property type="molecule type" value="Genomic_DNA"/>
</dbReference>
<protein>
    <submittedName>
        <fullName evidence="1">Uncharacterized protein</fullName>
    </submittedName>
</protein>
<evidence type="ECO:0000313" key="1">
    <source>
        <dbReference type="EMBL" id="OCF54044.1"/>
    </source>
</evidence>
<dbReference type="AlphaFoldDB" id="A0A1B9IF31"/>